<evidence type="ECO:0000313" key="3">
    <source>
        <dbReference type="EMBL" id="KAH7367779.1"/>
    </source>
</evidence>
<name>A0A8K0TQS7_9PEZI</name>
<dbReference type="PANTHER" id="PTHR37534">
    <property type="entry name" value="TRANSCRIPTIONAL ACTIVATOR PROTEIN UGA3"/>
    <property type="match status" value="1"/>
</dbReference>
<dbReference type="Proteomes" id="UP000813385">
    <property type="component" value="Unassembled WGS sequence"/>
</dbReference>
<sequence length="447" mass="49814">MAYDARSQTSFQIHKSGLRISGADNQELRLLLRVARLRFTAINGLGIPLLDEVFKVANDHPPVRSAMLALAEDLRRGSGVHGEMTAPVRYHDSLALLRAKIEQLRCGEASEDEALEAIACVMLLVTAGFPGSQDQSCDWALHIRGMVTLIELLGQETVQSTAIGRLARDMAAQFSIGLFSLGNRGPLNELWLSWHIHPPESEDGEEISSLEVILGYPKSLVTILSTISAVLQESFRGNVTISTRDHVQRLFDKATKGQQLNPLLRAGGLKQMLETCLVLWQPPENLSRLSAAVRLAVTNAWEVMRKAAIIHLWRGGFGADLVTFLPDDKARQAERLMFEMVLTMRALLSAVDDQRITIMNVMTWPVAVVANEASGNKELQQEVLFLLSGMQRRFSIPHISNLINIMREVWRKVEWERLENSSTEEIEPHQVSAESVCLELGVCQPLF</sequence>
<dbReference type="Pfam" id="PF11951">
    <property type="entry name" value="Fungal_trans_2"/>
    <property type="match status" value="1"/>
</dbReference>
<evidence type="ECO:0000256" key="2">
    <source>
        <dbReference type="ARBA" id="ARBA00023242"/>
    </source>
</evidence>
<keyword evidence="4" id="KW-1185">Reference proteome</keyword>
<dbReference type="InterPro" id="IPR021858">
    <property type="entry name" value="Fun_TF"/>
</dbReference>
<dbReference type="EMBL" id="JAGPXD010000002">
    <property type="protein sequence ID" value="KAH7367779.1"/>
    <property type="molecule type" value="Genomic_DNA"/>
</dbReference>
<comment type="subcellular location">
    <subcellularLocation>
        <location evidence="1">Nucleus</location>
    </subcellularLocation>
</comment>
<proteinExistence type="predicted"/>
<keyword evidence="2" id="KW-0539">Nucleus</keyword>
<dbReference type="PANTHER" id="PTHR37534:SF46">
    <property type="entry name" value="ZN(II)2CYS6 TRANSCRIPTION FACTOR (EUROFUNG)"/>
    <property type="match status" value="1"/>
</dbReference>
<gene>
    <name evidence="3" type="ORF">B0T11DRAFT_275976</name>
</gene>
<accession>A0A8K0TQS7</accession>
<comment type="caution">
    <text evidence="3">The sequence shown here is derived from an EMBL/GenBank/DDBJ whole genome shotgun (WGS) entry which is preliminary data.</text>
</comment>
<evidence type="ECO:0000313" key="4">
    <source>
        <dbReference type="Proteomes" id="UP000813385"/>
    </source>
</evidence>
<dbReference type="OrthoDB" id="4844260at2759"/>
<evidence type="ECO:0000256" key="1">
    <source>
        <dbReference type="ARBA" id="ARBA00004123"/>
    </source>
</evidence>
<dbReference type="AlphaFoldDB" id="A0A8K0TQS7"/>
<reference evidence="3" key="1">
    <citation type="journal article" date="2021" name="Nat. Commun.">
        <title>Genetic determinants of endophytism in the Arabidopsis root mycobiome.</title>
        <authorList>
            <person name="Mesny F."/>
            <person name="Miyauchi S."/>
            <person name="Thiergart T."/>
            <person name="Pickel B."/>
            <person name="Atanasova L."/>
            <person name="Karlsson M."/>
            <person name="Huettel B."/>
            <person name="Barry K.W."/>
            <person name="Haridas S."/>
            <person name="Chen C."/>
            <person name="Bauer D."/>
            <person name="Andreopoulos W."/>
            <person name="Pangilinan J."/>
            <person name="LaButti K."/>
            <person name="Riley R."/>
            <person name="Lipzen A."/>
            <person name="Clum A."/>
            <person name="Drula E."/>
            <person name="Henrissat B."/>
            <person name="Kohler A."/>
            <person name="Grigoriev I.V."/>
            <person name="Martin F.M."/>
            <person name="Hacquard S."/>
        </authorList>
    </citation>
    <scope>NUCLEOTIDE SEQUENCE</scope>
    <source>
        <strain evidence="3">MPI-CAGE-AT-0016</strain>
    </source>
</reference>
<organism evidence="3 4">
    <name type="scientific">Plectosphaerella cucumerina</name>
    <dbReference type="NCBI Taxonomy" id="40658"/>
    <lineage>
        <taxon>Eukaryota</taxon>
        <taxon>Fungi</taxon>
        <taxon>Dikarya</taxon>
        <taxon>Ascomycota</taxon>
        <taxon>Pezizomycotina</taxon>
        <taxon>Sordariomycetes</taxon>
        <taxon>Hypocreomycetidae</taxon>
        <taxon>Glomerellales</taxon>
        <taxon>Plectosphaerellaceae</taxon>
        <taxon>Plectosphaerella</taxon>
    </lineage>
</organism>
<dbReference type="GO" id="GO:0005634">
    <property type="term" value="C:nucleus"/>
    <property type="evidence" value="ECO:0007669"/>
    <property type="project" value="UniProtKB-SubCell"/>
</dbReference>
<protein>
    <submittedName>
        <fullName evidence="3">Fungal-specific transcription factor domain-containing protein</fullName>
    </submittedName>
</protein>